<dbReference type="GO" id="GO:0005524">
    <property type="term" value="F:ATP binding"/>
    <property type="evidence" value="ECO:0007669"/>
    <property type="project" value="InterPro"/>
</dbReference>
<dbReference type="Proteomes" id="UP000050794">
    <property type="component" value="Unassembled WGS sequence"/>
</dbReference>
<dbReference type="PANTHER" id="PTHR44329:SF246">
    <property type="entry name" value="SERINE_THREONINE-PROTEIN KINASE TNNI3K"/>
    <property type="match status" value="1"/>
</dbReference>
<dbReference type="Gene3D" id="1.10.510.10">
    <property type="entry name" value="Transferase(Phosphotransferase) domain 1"/>
    <property type="match status" value="1"/>
</dbReference>
<proteinExistence type="predicted"/>
<feature type="domain" description="Protein kinase" evidence="2">
    <location>
        <begin position="1"/>
        <end position="169"/>
    </location>
</feature>
<dbReference type="PROSITE" id="PS50011">
    <property type="entry name" value="PROTEIN_KINASE_DOM"/>
    <property type="match status" value="1"/>
</dbReference>
<dbReference type="PANTHER" id="PTHR44329">
    <property type="entry name" value="SERINE/THREONINE-PROTEIN KINASE TNNI3K-RELATED"/>
    <property type="match status" value="1"/>
</dbReference>
<reference evidence="5" key="1">
    <citation type="submission" date="2016-06" db="UniProtKB">
        <authorList>
            <consortium name="WormBaseParasite"/>
        </authorList>
    </citation>
    <scope>IDENTIFICATION</scope>
</reference>
<dbReference type="InterPro" id="IPR000719">
    <property type="entry name" value="Prot_kinase_dom"/>
</dbReference>
<evidence type="ECO:0000313" key="5">
    <source>
        <dbReference type="WBParaSite" id="TCNE_0001956801-mRNA-1"/>
    </source>
</evidence>
<accession>A0A183VFP4</accession>
<evidence type="ECO:0000313" key="4">
    <source>
        <dbReference type="Proteomes" id="UP000050794"/>
    </source>
</evidence>
<dbReference type="AlphaFoldDB" id="A0A183VFP4"/>
<dbReference type="InterPro" id="IPR051681">
    <property type="entry name" value="Ser/Thr_Kinases-Pseudokinases"/>
</dbReference>
<feature type="compositionally biased region" description="Basic and acidic residues" evidence="1">
    <location>
        <begin position="200"/>
        <end position="211"/>
    </location>
</feature>
<keyword evidence="4" id="KW-1185">Reference proteome</keyword>
<protein>
    <submittedName>
        <fullName evidence="5">Protein kinase domain-containing protein</fullName>
    </submittedName>
</protein>
<dbReference type="Pfam" id="PF07714">
    <property type="entry name" value="PK_Tyr_Ser-Thr"/>
    <property type="match status" value="1"/>
</dbReference>
<evidence type="ECO:0000259" key="2">
    <source>
        <dbReference type="PROSITE" id="PS50011"/>
    </source>
</evidence>
<sequence length="211" mass="23439">MALRLNIGIDVARGMRYLHELVSRPVIHRDLNSHNILLHENGRAVVADFGESRFVAQHDNDNMTKQPGNLRWMAPEVFTQCGRYDRKADVFSYALCVWEIHAAELPFAHLKPAAAAAEMAYKRARPPLPPHPTVQFPAHVINTITSAWQHDPNSRPDFADILPNIEKFATPISGSEPALSGMGRESSSSSSTSSVSALKSHWERKNVPTGK</sequence>
<dbReference type="GO" id="GO:0004674">
    <property type="term" value="F:protein serine/threonine kinase activity"/>
    <property type="evidence" value="ECO:0007669"/>
    <property type="project" value="TreeGrafter"/>
</dbReference>
<dbReference type="InterPro" id="IPR011009">
    <property type="entry name" value="Kinase-like_dom_sf"/>
</dbReference>
<organism evidence="4 5">
    <name type="scientific">Toxocara canis</name>
    <name type="common">Canine roundworm</name>
    <dbReference type="NCBI Taxonomy" id="6265"/>
    <lineage>
        <taxon>Eukaryota</taxon>
        <taxon>Metazoa</taxon>
        <taxon>Ecdysozoa</taxon>
        <taxon>Nematoda</taxon>
        <taxon>Chromadorea</taxon>
        <taxon>Rhabditida</taxon>
        <taxon>Spirurina</taxon>
        <taxon>Ascaridomorpha</taxon>
        <taxon>Ascaridoidea</taxon>
        <taxon>Toxocaridae</taxon>
        <taxon>Toxocara</taxon>
    </lineage>
</organism>
<feature type="region of interest" description="Disordered" evidence="1">
    <location>
        <begin position="172"/>
        <end position="211"/>
    </location>
</feature>
<gene>
    <name evidence="3" type="ORF">TCNE_LOCUS19564</name>
</gene>
<evidence type="ECO:0000256" key="1">
    <source>
        <dbReference type="SAM" id="MobiDB-lite"/>
    </source>
</evidence>
<dbReference type="InterPro" id="IPR001245">
    <property type="entry name" value="Ser-Thr/Tyr_kinase_cat_dom"/>
</dbReference>
<dbReference type="EMBL" id="UYWY01027111">
    <property type="protein sequence ID" value="VDM50885.1"/>
    <property type="molecule type" value="Genomic_DNA"/>
</dbReference>
<evidence type="ECO:0000313" key="3">
    <source>
        <dbReference type="EMBL" id="VDM50885.1"/>
    </source>
</evidence>
<reference evidence="3 4" key="2">
    <citation type="submission" date="2018-11" db="EMBL/GenBank/DDBJ databases">
        <authorList>
            <consortium name="Pathogen Informatics"/>
        </authorList>
    </citation>
    <scope>NUCLEOTIDE SEQUENCE [LARGE SCALE GENOMIC DNA]</scope>
</reference>
<name>A0A183VFP4_TOXCA</name>
<feature type="compositionally biased region" description="Low complexity" evidence="1">
    <location>
        <begin position="186"/>
        <end position="196"/>
    </location>
</feature>
<dbReference type="WBParaSite" id="TCNE_0001956801-mRNA-1">
    <property type="protein sequence ID" value="TCNE_0001956801-mRNA-1"/>
    <property type="gene ID" value="TCNE_0001956801"/>
</dbReference>
<dbReference type="SUPFAM" id="SSF56112">
    <property type="entry name" value="Protein kinase-like (PK-like)"/>
    <property type="match status" value="1"/>
</dbReference>